<keyword evidence="2" id="KW-1185">Reference proteome</keyword>
<evidence type="ECO:0000313" key="2">
    <source>
        <dbReference type="Proteomes" id="UP000248326"/>
    </source>
</evidence>
<accession>A0A318SA89</accession>
<comment type="caution">
    <text evidence="1">The sequence shown here is derived from an EMBL/GenBank/DDBJ whole genome shotgun (WGS) entry which is preliminary data.</text>
</comment>
<proteinExistence type="predicted"/>
<reference evidence="1 2" key="1">
    <citation type="submission" date="2018-06" db="EMBL/GenBank/DDBJ databases">
        <title>Genomic Encyclopedia of Type Strains, Phase IV (KMG-IV): sequencing the most valuable type-strain genomes for metagenomic binning, comparative biology and taxonomic classification.</title>
        <authorList>
            <person name="Goeker M."/>
        </authorList>
    </citation>
    <scope>NUCLEOTIDE SEQUENCE [LARGE SCALE GENOMIC DNA]</scope>
    <source>
        <strain evidence="1 2">DSM 18048</strain>
    </source>
</reference>
<dbReference type="Proteomes" id="UP000248326">
    <property type="component" value="Unassembled WGS sequence"/>
</dbReference>
<sequence>MMRWVRHQMKAFLHWLLRDGSLGDSEGFWDFDQPDLDPALVERVRREQTMRHA</sequence>
<dbReference type="AlphaFoldDB" id="A0A318SA89"/>
<organism evidence="1 2">
    <name type="scientific">Deinococcus yavapaiensis KR-236</name>
    <dbReference type="NCBI Taxonomy" id="694435"/>
    <lineage>
        <taxon>Bacteria</taxon>
        <taxon>Thermotogati</taxon>
        <taxon>Deinococcota</taxon>
        <taxon>Deinococci</taxon>
        <taxon>Deinococcales</taxon>
        <taxon>Deinococcaceae</taxon>
        <taxon>Deinococcus</taxon>
    </lineage>
</organism>
<gene>
    <name evidence="1" type="ORF">DES52_109177</name>
</gene>
<dbReference type="EMBL" id="QJSX01000009">
    <property type="protein sequence ID" value="PYE53400.1"/>
    <property type="molecule type" value="Genomic_DNA"/>
</dbReference>
<protein>
    <submittedName>
        <fullName evidence="1">Uncharacterized protein</fullName>
    </submittedName>
</protein>
<evidence type="ECO:0000313" key="1">
    <source>
        <dbReference type="EMBL" id="PYE53400.1"/>
    </source>
</evidence>
<name>A0A318SA89_9DEIO</name>